<evidence type="ECO:0000313" key="1">
    <source>
        <dbReference type="EMBL" id="KAJ2741499.1"/>
    </source>
</evidence>
<gene>
    <name evidence="1" type="ORF">GGI19_006945</name>
</gene>
<sequence length="192" mass="21738">MISVEGIAPKKHIELLCMCARAKLGYMHSVGITHLGGNLNRVIGMYRAFIRPIMEYTLEICIPNTLLVKVLEACQGDMLCVMFELSKSASYAAILLLCKMETMKHRWCANLSRYIYRRQLYSDDKHILSDIIAMKRVAQMKSSRLTPRLRQEAYCADPPHLVTTTISEKKQACINALRSANTSATRVAQVKL</sequence>
<dbReference type="AlphaFoldDB" id="A0A9W8GQQ0"/>
<reference evidence="1" key="1">
    <citation type="submission" date="2022-07" db="EMBL/GenBank/DDBJ databases">
        <title>Phylogenomic reconstructions and comparative analyses of Kickxellomycotina fungi.</title>
        <authorList>
            <person name="Reynolds N.K."/>
            <person name="Stajich J.E."/>
            <person name="Barry K."/>
            <person name="Grigoriev I.V."/>
            <person name="Crous P."/>
            <person name="Smith M.E."/>
        </authorList>
    </citation>
    <scope>NUCLEOTIDE SEQUENCE</scope>
    <source>
        <strain evidence="1">BCRC 34297</strain>
    </source>
</reference>
<dbReference type="EMBL" id="JANBUH010001969">
    <property type="protein sequence ID" value="KAJ2741499.1"/>
    <property type="molecule type" value="Genomic_DNA"/>
</dbReference>
<keyword evidence="2" id="KW-1185">Reference proteome</keyword>
<evidence type="ECO:0000313" key="2">
    <source>
        <dbReference type="Proteomes" id="UP001140011"/>
    </source>
</evidence>
<proteinExistence type="predicted"/>
<name>A0A9W8GQQ0_9FUNG</name>
<dbReference type="Proteomes" id="UP001140011">
    <property type="component" value="Unassembled WGS sequence"/>
</dbReference>
<protein>
    <submittedName>
        <fullName evidence="1">Uncharacterized protein</fullName>
    </submittedName>
</protein>
<organism evidence="1 2">
    <name type="scientific">Coemansia pectinata</name>
    <dbReference type="NCBI Taxonomy" id="1052879"/>
    <lineage>
        <taxon>Eukaryota</taxon>
        <taxon>Fungi</taxon>
        <taxon>Fungi incertae sedis</taxon>
        <taxon>Zoopagomycota</taxon>
        <taxon>Kickxellomycotina</taxon>
        <taxon>Kickxellomycetes</taxon>
        <taxon>Kickxellales</taxon>
        <taxon>Kickxellaceae</taxon>
        <taxon>Coemansia</taxon>
    </lineage>
</organism>
<comment type="caution">
    <text evidence="1">The sequence shown here is derived from an EMBL/GenBank/DDBJ whole genome shotgun (WGS) entry which is preliminary data.</text>
</comment>
<accession>A0A9W8GQQ0</accession>
<dbReference type="OrthoDB" id="5574663at2759"/>
<feature type="non-terminal residue" evidence="1">
    <location>
        <position position="192"/>
    </location>
</feature>